<reference evidence="1" key="1">
    <citation type="submission" date="2021-01" db="EMBL/GenBank/DDBJ databases">
        <authorList>
            <person name="Corre E."/>
            <person name="Pelletier E."/>
            <person name="Niang G."/>
            <person name="Scheremetjew M."/>
            <person name="Finn R."/>
            <person name="Kale V."/>
            <person name="Holt S."/>
            <person name="Cochrane G."/>
            <person name="Meng A."/>
            <person name="Brown T."/>
            <person name="Cohen L."/>
        </authorList>
    </citation>
    <scope>NUCLEOTIDE SEQUENCE</scope>
    <source>
        <strain evidence="1">CCMP1756</strain>
    </source>
</reference>
<evidence type="ECO:0000313" key="1">
    <source>
        <dbReference type="EMBL" id="CAE0693988.1"/>
    </source>
</evidence>
<proteinExistence type="predicted"/>
<dbReference type="EMBL" id="HBIW01011032">
    <property type="protein sequence ID" value="CAE0693988.1"/>
    <property type="molecule type" value="Transcribed_RNA"/>
</dbReference>
<name>A0A7S3ZUA7_9STRA</name>
<accession>A0A7S3ZUA7</accession>
<protein>
    <submittedName>
        <fullName evidence="1">Uncharacterized protein</fullName>
    </submittedName>
</protein>
<dbReference type="AlphaFoldDB" id="A0A7S3ZUA7"/>
<organism evidence="1">
    <name type="scientific">Pelagomonas calceolata</name>
    <dbReference type="NCBI Taxonomy" id="35677"/>
    <lineage>
        <taxon>Eukaryota</taxon>
        <taxon>Sar</taxon>
        <taxon>Stramenopiles</taxon>
        <taxon>Ochrophyta</taxon>
        <taxon>Pelagophyceae</taxon>
        <taxon>Pelagomonadales</taxon>
        <taxon>Pelagomonadaceae</taxon>
        <taxon>Pelagomonas</taxon>
    </lineage>
</organism>
<sequence>MKPRYRTPFEGLILRDGRTKGRNPPLRYFWHRWTRSETVPPPVFTSASHPLAVAFLSRAGLPDAAGRVGFCMLPGRRKAKKTHEWRRDLSADVAALRQDRLCLVTLCTVKLDTINRAYWQGRLRWDTN</sequence>
<gene>
    <name evidence="1" type="ORF">PCAL00307_LOCUS9424</name>
</gene>